<evidence type="ECO:0000256" key="4">
    <source>
        <dbReference type="ARBA" id="ARBA00023014"/>
    </source>
</evidence>
<sequence>MLASLANRGARRFLASKPAMVADSTISCTFILAKKKQKVTVPGQIGWSLLETAQHHGLPVPGTQADTKWDYSDFGEGPSSAEDHVVVQREYFDKLEPMGFQECHVLGEVEEHITGTSRLASCIKLTKELDGITVMLPETNPDLTNYC</sequence>
<accession>A0AB34IKM9</accession>
<dbReference type="Gene3D" id="3.10.20.30">
    <property type="match status" value="1"/>
</dbReference>
<dbReference type="GO" id="GO:0009055">
    <property type="term" value="F:electron transfer activity"/>
    <property type="evidence" value="ECO:0007669"/>
    <property type="project" value="TreeGrafter"/>
</dbReference>
<reference evidence="6 7" key="1">
    <citation type="journal article" date="2024" name="Science">
        <title>Giant polyketide synthase enzymes in the biosynthesis of giant marine polyether toxins.</title>
        <authorList>
            <person name="Fallon T.R."/>
            <person name="Shende V.V."/>
            <person name="Wierzbicki I.H."/>
            <person name="Pendleton A.L."/>
            <person name="Watervoot N.F."/>
            <person name="Auber R.P."/>
            <person name="Gonzalez D.J."/>
            <person name="Wisecaver J.H."/>
            <person name="Moore B.S."/>
        </authorList>
    </citation>
    <scope>NUCLEOTIDE SEQUENCE [LARGE SCALE GENOMIC DNA]</scope>
    <source>
        <strain evidence="6 7">12B1</strain>
    </source>
</reference>
<keyword evidence="4" id="KW-0411">Iron-sulfur</keyword>
<keyword evidence="3" id="KW-0408">Iron</keyword>
<evidence type="ECO:0000256" key="1">
    <source>
        <dbReference type="ARBA" id="ARBA00022714"/>
    </source>
</evidence>
<keyword evidence="1" id="KW-0001">2Fe-2S</keyword>
<keyword evidence="7" id="KW-1185">Reference proteome</keyword>
<organism evidence="6 7">
    <name type="scientific">Prymnesium parvum</name>
    <name type="common">Toxic golden alga</name>
    <dbReference type="NCBI Taxonomy" id="97485"/>
    <lineage>
        <taxon>Eukaryota</taxon>
        <taxon>Haptista</taxon>
        <taxon>Haptophyta</taxon>
        <taxon>Prymnesiophyceae</taxon>
        <taxon>Prymnesiales</taxon>
        <taxon>Prymnesiaceae</taxon>
        <taxon>Prymnesium</taxon>
    </lineage>
</organism>
<dbReference type="PANTHER" id="PTHR23426:SF65">
    <property type="entry name" value="FERREDOXIN-2, MITOCHONDRIAL"/>
    <property type="match status" value="1"/>
</dbReference>
<dbReference type="GO" id="GO:0051537">
    <property type="term" value="F:2 iron, 2 sulfur cluster binding"/>
    <property type="evidence" value="ECO:0007669"/>
    <property type="project" value="UniProtKB-KW"/>
</dbReference>
<evidence type="ECO:0000313" key="6">
    <source>
        <dbReference type="EMBL" id="KAL1499468.1"/>
    </source>
</evidence>
<gene>
    <name evidence="6" type="ORF">AB1Y20_011672</name>
</gene>
<comment type="cofactor">
    <cofactor evidence="5">
        <name>[2Fe-2S] cluster</name>
        <dbReference type="ChEBI" id="CHEBI:190135"/>
    </cofactor>
</comment>
<dbReference type="AlphaFoldDB" id="A0AB34IKM9"/>
<protein>
    <submittedName>
        <fullName evidence="6">Uncharacterized protein</fullName>
    </submittedName>
</protein>
<evidence type="ECO:0000256" key="5">
    <source>
        <dbReference type="ARBA" id="ARBA00034078"/>
    </source>
</evidence>
<keyword evidence="2" id="KW-0479">Metal-binding</keyword>
<dbReference type="InterPro" id="IPR012675">
    <property type="entry name" value="Beta-grasp_dom_sf"/>
</dbReference>
<dbReference type="SUPFAM" id="SSF54292">
    <property type="entry name" value="2Fe-2S ferredoxin-like"/>
    <property type="match status" value="1"/>
</dbReference>
<evidence type="ECO:0000313" key="7">
    <source>
        <dbReference type="Proteomes" id="UP001515480"/>
    </source>
</evidence>
<dbReference type="GO" id="GO:0046872">
    <property type="term" value="F:metal ion binding"/>
    <property type="evidence" value="ECO:0007669"/>
    <property type="project" value="UniProtKB-KW"/>
</dbReference>
<evidence type="ECO:0000256" key="2">
    <source>
        <dbReference type="ARBA" id="ARBA00022723"/>
    </source>
</evidence>
<dbReference type="Proteomes" id="UP001515480">
    <property type="component" value="Unassembled WGS sequence"/>
</dbReference>
<name>A0AB34IKM9_PRYPA</name>
<dbReference type="GO" id="GO:0005739">
    <property type="term" value="C:mitochondrion"/>
    <property type="evidence" value="ECO:0007669"/>
    <property type="project" value="TreeGrafter"/>
</dbReference>
<evidence type="ECO:0000256" key="3">
    <source>
        <dbReference type="ARBA" id="ARBA00023004"/>
    </source>
</evidence>
<dbReference type="PANTHER" id="PTHR23426">
    <property type="entry name" value="FERREDOXIN/ADRENODOXIN"/>
    <property type="match status" value="1"/>
</dbReference>
<dbReference type="InterPro" id="IPR001055">
    <property type="entry name" value="Adrenodoxin-like"/>
</dbReference>
<dbReference type="EMBL" id="JBGBPQ010000025">
    <property type="protein sequence ID" value="KAL1499468.1"/>
    <property type="molecule type" value="Genomic_DNA"/>
</dbReference>
<dbReference type="GO" id="GO:0140647">
    <property type="term" value="P:P450-containing electron transport chain"/>
    <property type="evidence" value="ECO:0007669"/>
    <property type="project" value="InterPro"/>
</dbReference>
<dbReference type="InterPro" id="IPR036010">
    <property type="entry name" value="2Fe-2S_ferredoxin-like_sf"/>
</dbReference>
<comment type="caution">
    <text evidence="6">The sequence shown here is derived from an EMBL/GenBank/DDBJ whole genome shotgun (WGS) entry which is preliminary data.</text>
</comment>
<proteinExistence type="predicted"/>